<organism evidence="1 2">
    <name type="scientific">Vibrio maritimus</name>
    <dbReference type="NCBI Taxonomy" id="990268"/>
    <lineage>
        <taxon>Bacteria</taxon>
        <taxon>Pseudomonadati</taxon>
        <taxon>Pseudomonadota</taxon>
        <taxon>Gammaproteobacteria</taxon>
        <taxon>Vibrionales</taxon>
        <taxon>Vibrionaceae</taxon>
        <taxon>Vibrio</taxon>
    </lineage>
</organism>
<comment type="caution">
    <text evidence="1">The sequence shown here is derived from an EMBL/GenBank/DDBJ whole genome shotgun (WGS) entry which is preliminary data.</text>
</comment>
<proteinExistence type="predicted"/>
<accession>A0A090SEK2</accession>
<evidence type="ECO:0000313" key="1">
    <source>
        <dbReference type="EMBL" id="GAL17932.1"/>
    </source>
</evidence>
<dbReference type="Proteomes" id="UP000029228">
    <property type="component" value="Unassembled WGS sequence"/>
</dbReference>
<evidence type="ECO:0000313" key="2">
    <source>
        <dbReference type="Proteomes" id="UP000029228"/>
    </source>
</evidence>
<reference evidence="1 2" key="1">
    <citation type="submission" date="2014-09" db="EMBL/GenBank/DDBJ databases">
        <title>Vibrio maritimus JCM 19235. (C45) whole genome shotgun sequence.</title>
        <authorList>
            <person name="Sawabe T."/>
            <person name="Meirelles P."/>
            <person name="Nakanishi M."/>
            <person name="Sayaka M."/>
            <person name="Hattori M."/>
            <person name="Ohkuma M."/>
        </authorList>
    </citation>
    <scope>NUCLEOTIDE SEQUENCE [LARGE SCALE GENOMIC DNA]</scope>
    <source>
        <strain evidence="2">JCM19235</strain>
    </source>
</reference>
<sequence>MLVTCLTDKVMLKVWLLLGKNTPNTLTKPNHFEHRTEGFQFHLEALCK</sequence>
<name>A0A090SEK2_9VIBR</name>
<keyword evidence="2" id="KW-1185">Reference proteome</keyword>
<protein>
    <submittedName>
        <fullName evidence="1">Uncharacterized protein</fullName>
    </submittedName>
</protein>
<dbReference type="EMBL" id="BBMR01000002">
    <property type="protein sequence ID" value="GAL17932.1"/>
    <property type="molecule type" value="Genomic_DNA"/>
</dbReference>
<gene>
    <name evidence="1" type="ORF">JCM19235_6485</name>
</gene>
<dbReference type="AlphaFoldDB" id="A0A090SEK2"/>